<dbReference type="InterPro" id="IPR029044">
    <property type="entry name" value="Nucleotide-diphossugar_trans"/>
</dbReference>
<dbReference type="PANTHER" id="PTHR43685">
    <property type="entry name" value="GLYCOSYLTRANSFERASE"/>
    <property type="match status" value="1"/>
</dbReference>
<dbReference type="Gene3D" id="3.90.550.10">
    <property type="entry name" value="Spore Coat Polysaccharide Biosynthesis Protein SpsA, Chain A"/>
    <property type="match status" value="1"/>
</dbReference>
<keyword evidence="3" id="KW-1185">Reference proteome</keyword>
<dbReference type="AlphaFoldDB" id="A0A1I0FC39"/>
<dbReference type="OrthoDB" id="3655479at2"/>
<keyword evidence="2" id="KW-0808">Transferase</keyword>
<evidence type="ECO:0000313" key="2">
    <source>
        <dbReference type="EMBL" id="SET54758.1"/>
    </source>
</evidence>
<dbReference type="CDD" id="cd00761">
    <property type="entry name" value="Glyco_tranf_GTA_type"/>
    <property type="match status" value="1"/>
</dbReference>
<feature type="domain" description="Glycosyltransferase 2-like" evidence="1">
    <location>
        <begin position="7"/>
        <end position="104"/>
    </location>
</feature>
<dbReference type="Pfam" id="PF00535">
    <property type="entry name" value="Glycos_transf_2"/>
    <property type="match status" value="1"/>
</dbReference>
<dbReference type="RefSeq" id="WP_091445103.1">
    <property type="nucleotide sequence ID" value="NZ_FOIE01000005.1"/>
</dbReference>
<dbReference type="PANTHER" id="PTHR43685:SF11">
    <property type="entry name" value="GLYCOSYLTRANSFERASE TAGX-RELATED"/>
    <property type="match status" value="1"/>
</dbReference>
<accession>A0A1I0FC39</accession>
<dbReference type="InterPro" id="IPR050834">
    <property type="entry name" value="Glycosyltransf_2"/>
</dbReference>
<reference evidence="3" key="1">
    <citation type="submission" date="2016-10" db="EMBL/GenBank/DDBJ databases">
        <authorList>
            <person name="Varghese N."/>
            <person name="Submissions S."/>
        </authorList>
    </citation>
    <scope>NUCLEOTIDE SEQUENCE [LARGE SCALE GENOMIC DNA]</scope>
    <source>
        <strain evidence="3">DSM 44209</strain>
    </source>
</reference>
<gene>
    <name evidence="2" type="ORF">SAMN04488546_2840</name>
</gene>
<proteinExistence type="predicted"/>
<dbReference type="GO" id="GO:0016740">
    <property type="term" value="F:transferase activity"/>
    <property type="evidence" value="ECO:0007669"/>
    <property type="project" value="UniProtKB-KW"/>
</dbReference>
<organism evidence="2 3">
    <name type="scientific">Geodermatophilus poikilotrophus</name>
    <dbReference type="NCBI Taxonomy" id="1333667"/>
    <lineage>
        <taxon>Bacteria</taxon>
        <taxon>Bacillati</taxon>
        <taxon>Actinomycetota</taxon>
        <taxon>Actinomycetes</taxon>
        <taxon>Geodermatophilales</taxon>
        <taxon>Geodermatophilaceae</taxon>
        <taxon>Geodermatophilus</taxon>
    </lineage>
</organism>
<name>A0A1I0FC39_9ACTN</name>
<evidence type="ECO:0000313" key="3">
    <source>
        <dbReference type="Proteomes" id="UP000198507"/>
    </source>
</evidence>
<dbReference type="EMBL" id="FOIE01000005">
    <property type="protein sequence ID" value="SET54758.1"/>
    <property type="molecule type" value="Genomic_DNA"/>
</dbReference>
<dbReference type="InterPro" id="IPR001173">
    <property type="entry name" value="Glyco_trans_2-like"/>
</dbReference>
<sequence length="361" mass="38868">MTGPRISIVVISHDYADYLPLAIDSALAQTRPVEVLVVDDGSTDSSPEVIRGYGDRIRAVSKENGGNSSVINTAVPLTSGDVVMFLDADDLLHPEAAEEVARVWRPDLSKVQFRLSLIDAAGRRSAVDPPLDVDLPTGDVVGELTSTGRYVTPVTTGNAFSRAVLERVLPIPEDDFRNTNDGYLNLVTPFHGPVLSLDRELGSYRLHGTNLWAYSGGVDLAGIRQRVRYDLTRQRYLVQTATAHGRTVDDDIPLRDPEHVLQRLVSLRTDRTGHPASGDRVLPLARAGLRAVAAGGSAPDPVQRAVTALALLLVAVLPRPALLPVAELVLLSRPRGPVLRGLARGARTAVAAVRRLTGRRA</sequence>
<dbReference type="Proteomes" id="UP000198507">
    <property type="component" value="Unassembled WGS sequence"/>
</dbReference>
<dbReference type="SUPFAM" id="SSF53448">
    <property type="entry name" value="Nucleotide-diphospho-sugar transferases"/>
    <property type="match status" value="1"/>
</dbReference>
<evidence type="ECO:0000259" key="1">
    <source>
        <dbReference type="Pfam" id="PF00535"/>
    </source>
</evidence>
<protein>
    <submittedName>
        <fullName evidence="2">Glycosyl transferase family 2</fullName>
    </submittedName>
</protein>